<proteinExistence type="predicted"/>
<evidence type="ECO:0000256" key="1">
    <source>
        <dbReference type="SAM" id="MobiDB-lite"/>
    </source>
</evidence>
<feature type="region of interest" description="Disordered" evidence="1">
    <location>
        <begin position="28"/>
        <end position="49"/>
    </location>
</feature>
<evidence type="ECO:0000313" key="3">
    <source>
        <dbReference type="Proteomes" id="UP000729402"/>
    </source>
</evidence>
<reference evidence="2" key="1">
    <citation type="journal article" date="2021" name="bioRxiv">
        <title>Whole Genome Assembly and Annotation of Northern Wild Rice, Zizania palustris L., Supports a Whole Genome Duplication in the Zizania Genus.</title>
        <authorList>
            <person name="Haas M."/>
            <person name="Kono T."/>
            <person name="Macchietto M."/>
            <person name="Millas R."/>
            <person name="McGilp L."/>
            <person name="Shao M."/>
            <person name="Duquette J."/>
            <person name="Hirsch C.N."/>
            <person name="Kimball J."/>
        </authorList>
    </citation>
    <scope>NUCLEOTIDE SEQUENCE</scope>
    <source>
        <tissue evidence="2">Fresh leaf tissue</tissue>
    </source>
</reference>
<sequence>MPPSLSAPTAACRYCPPSAAKLRHRCRQRQGWHKRGRVRGEAGTGTTRPARMRAWPGVLSLPSCHQPDLAVTARHPPDLPATARHLLELAATARHPLDLAATTRCPPDLATAAAFGPNLATAARRAMVWCRCGE</sequence>
<protein>
    <submittedName>
        <fullName evidence="2">Uncharacterized protein</fullName>
    </submittedName>
</protein>
<dbReference type="EMBL" id="JAAALK010000082">
    <property type="protein sequence ID" value="KAG8084883.1"/>
    <property type="molecule type" value="Genomic_DNA"/>
</dbReference>
<dbReference type="Proteomes" id="UP000729402">
    <property type="component" value="Unassembled WGS sequence"/>
</dbReference>
<organism evidence="2 3">
    <name type="scientific">Zizania palustris</name>
    <name type="common">Northern wild rice</name>
    <dbReference type="NCBI Taxonomy" id="103762"/>
    <lineage>
        <taxon>Eukaryota</taxon>
        <taxon>Viridiplantae</taxon>
        <taxon>Streptophyta</taxon>
        <taxon>Embryophyta</taxon>
        <taxon>Tracheophyta</taxon>
        <taxon>Spermatophyta</taxon>
        <taxon>Magnoliopsida</taxon>
        <taxon>Liliopsida</taxon>
        <taxon>Poales</taxon>
        <taxon>Poaceae</taxon>
        <taxon>BOP clade</taxon>
        <taxon>Oryzoideae</taxon>
        <taxon>Oryzeae</taxon>
        <taxon>Zizaniinae</taxon>
        <taxon>Zizania</taxon>
    </lineage>
</organism>
<dbReference type="AlphaFoldDB" id="A0A8J6BLN7"/>
<accession>A0A8J6BLN7</accession>
<keyword evidence="3" id="KW-1185">Reference proteome</keyword>
<comment type="caution">
    <text evidence="2">The sequence shown here is derived from an EMBL/GenBank/DDBJ whole genome shotgun (WGS) entry which is preliminary data.</text>
</comment>
<gene>
    <name evidence="2" type="ORF">GUJ93_ZPchr0010g9203</name>
</gene>
<reference evidence="2" key="2">
    <citation type="submission" date="2021-02" db="EMBL/GenBank/DDBJ databases">
        <authorList>
            <person name="Kimball J.A."/>
            <person name="Haas M.W."/>
            <person name="Macchietto M."/>
            <person name="Kono T."/>
            <person name="Duquette J."/>
            <person name="Shao M."/>
        </authorList>
    </citation>
    <scope>NUCLEOTIDE SEQUENCE</scope>
    <source>
        <tissue evidence="2">Fresh leaf tissue</tissue>
    </source>
</reference>
<feature type="compositionally biased region" description="Basic residues" evidence="1">
    <location>
        <begin position="28"/>
        <end position="37"/>
    </location>
</feature>
<name>A0A8J6BLN7_ZIZPA</name>
<evidence type="ECO:0000313" key="2">
    <source>
        <dbReference type="EMBL" id="KAG8084883.1"/>
    </source>
</evidence>